<evidence type="ECO:0000256" key="9">
    <source>
        <dbReference type="ARBA" id="ARBA00022989"/>
    </source>
</evidence>
<proteinExistence type="inferred from homology"/>
<evidence type="ECO:0000313" key="14">
    <source>
        <dbReference type="Proteomes" id="UP000051612"/>
    </source>
</evidence>
<keyword evidence="9 12" id="KW-1133">Transmembrane helix</keyword>
<dbReference type="PANTHER" id="PTHR30365:SF15">
    <property type="entry name" value="CYTOCHROME BD UBIQUINOL OXIDASE SUBUNIT 1"/>
    <property type="match status" value="1"/>
</dbReference>
<accession>A0A0R2ATV1</accession>
<feature type="transmembrane region" description="Helical" evidence="12">
    <location>
        <begin position="91"/>
        <end position="115"/>
    </location>
</feature>
<keyword evidence="4 12" id="KW-1003">Cell membrane</keyword>
<keyword evidence="7 12" id="KW-0479">Metal-binding</keyword>
<dbReference type="GO" id="GO:0016682">
    <property type="term" value="F:oxidoreductase activity, acting on diphenols and related substances as donors, oxygen as acceptor"/>
    <property type="evidence" value="ECO:0007669"/>
    <property type="project" value="TreeGrafter"/>
</dbReference>
<dbReference type="GO" id="GO:0070069">
    <property type="term" value="C:cytochrome complex"/>
    <property type="evidence" value="ECO:0007669"/>
    <property type="project" value="UniProtKB-UniRule"/>
</dbReference>
<protein>
    <submittedName>
        <fullName evidence="13">Cytochrome bd ubiquinol oxidase, subunit I</fullName>
    </submittedName>
</protein>
<reference evidence="13 14" key="1">
    <citation type="journal article" date="2015" name="Genome Announc.">
        <title>Expanding the biotechnology potential of lactobacilli through comparative genomics of 213 strains and associated genera.</title>
        <authorList>
            <person name="Sun Z."/>
            <person name="Harris H.M."/>
            <person name="McCann A."/>
            <person name="Guo C."/>
            <person name="Argimon S."/>
            <person name="Zhang W."/>
            <person name="Yang X."/>
            <person name="Jeffery I.B."/>
            <person name="Cooney J.C."/>
            <person name="Kagawa T.F."/>
            <person name="Liu W."/>
            <person name="Song Y."/>
            <person name="Salvetti E."/>
            <person name="Wrobel A."/>
            <person name="Rasinkangas P."/>
            <person name="Parkhill J."/>
            <person name="Rea M.C."/>
            <person name="O'Sullivan O."/>
            <person name="Ritari J."/>
            <person name="Douillard F.P."/>
            <person name="Paul Ross R."/>
            <person name="Yang R."/>
            <person name="Briner A.E."/>
            <person name="Felis G.E."/>
            <person name="de Vos W.M."/>
            <person name="Barrangou R."/>
            <person name="Klaenhammer T.R."/>
            <person name="Caufield P.W."/>
            <person name="Cui Y."/>
            <person name="Zhang H."/>
            <person name="O'Toole P.W."/>
        </authorList>
    </citation>
    <scope>NUCLEOTIDE SEQUENCE [LARGE SCALE GENOMIC DNA]</scope>
    <source>
        <strain evidence="13 14">DSM 20452</strain>
    </source>
</reference>
<feature type="transmembrane region" description="Helical" evidence="12">
    <location>
        <begin position="181"/>
        <end position="202"/>
    </location>
</feature>
<dbReference type="EMBL" id="AYYN01000171">
    <property type="protein sequence ID" value="KRM70760.1"/>
    <property type="molecule type" value="Genomic_DNA"/>
</dbReference>
<dbReference type="GO" id="GO:0009055">
    <property type="term" value="F:electron transfer activity"/>
    <property type="evidence" value="ECO:0007669"/>
    <property type="project" value="UniProtKB-UniRule"/>
</dbReference>
<evidence type="ECO:0000256" key="6">
    <source>
        <dbReference type="ARBA" id="ARBA00022692"/>
    </source>
</evidence>
<evidence type="ECO:0000313" key="13">
    <source>
        <dbReference type="EMBL" id="KRM70760.1"/>
    </source>
</evidence>
<keyword evidence="11 12" id="KW-0472">Membrane</keyword>
<keyword evidence="10 12" id="KW-0408">Iron</keyword>
<keyword evidence="6 12" id="KW-0812">Transmembrane</keyword>
<feature type="transmembrane region" description="Helical" evidence="12">
    <location>
        <begin position="425"/>
        <end position="447"/>
    </location>
</feature>
<feature type="transmembrane region" description="Helical" evidence="12">
    <location>
        <begin position="337"/>
        <end position="362"/>
    </location>
</feature>
<dbReference type="Pfam" id="PF01654">
    <property type="entry name" value="Cyt_bd_oxida_I"/>
    <property type="match status" value="1"/>
</dbReference>
<comment type="similarity">
    <text evidence="2 12">Belongs to the cytochrome ubiquinol oxidase subunit 1 family.</text>
</comment>
<name>A0A0R2ATV1_9LACO</name>
<evidence type="ECO:0000256" key="5">
    <source>
        <dbReference type="ARBA" id="ARBA00022617"/>
    </source>
</evidence>
<dbReference type="PANTHER" id="PTHR30365">
    <property type="entry name" value="CYTOCHROME D UBIQUINOL OXIDASE"/>
    <property type="match status" value="1"/>
</dbReference>
<dbReference type="AlphaFoldDB" id="A0A0R2ATV1"/>
<keyword evidence="3 12" id="KW-0813">Transport</keyword>
<feature type="transmembrane region" description="Helical" evidence="12">
    <location>
        <begin position="127"/>
        <end position="145"/>
    </location>
</feature>
<comment type="subcellular location">
    <subcellularLocation>
        <location evidence="1">Cell membrane</location>
        <topology evidence="1">Multi-pass membrane protein</topology>
    </subcellularLocation>
</comment>
<dbReference type="GO" id="GO:0046872">
    <property type="term" value="F:metal ion binding"/>
    <property type="evidence" value="ECO:0007669"/>
    <property type="project" value="UniProtKB-UniRule"/>
</dbReference>
<evidence type="ECO:0000256" key="1">
    <source>
        <dbReference type="ARBA" id="ARBA00004651"/>
    </source>
</evidence>
<evidence type="ECO:0000256" key="10">
    <source>
        <dbReference type="ARBA" id="ARBA00023004"/>
    </source>
</evidence>
<evidence type="ECO:0000256" key="3">
    <source>
        <dbReference type="ARBA" id="ARBA00022448"/>
    </source>
</evidence>
<dbReference type="InterPro" id="IPR002585">
    <property type="entry name" value="Cyt-d_ubiquinol_oxidase_su_1"/>
</dbReference>
<evidence type="ECO:0000256" key="11">
    <source>
        <dbReference type="ARBA" id="ARBA00023136"/>
    </source>
</evidence>
<dbReference type="RefSeq" id="WP_056960241.1">
    <property type="nucleotide sequence ID" value="NZ_AYYN01000171.1"/>
</dbReference>
<evidence type="ECO:0000256" key="12">
    <source>
        <dbReference type="PIRNR" id="PIRNR006446"/>
    </source>
</evidence>
<evidence type="ECO:0000256" key="2">
    <source>
        <dbReference type="ARBA" id="ARBA00009819"/>
    </source>
</evidence>
<gene>
    <name evidence="13" type="ORF">FC48_GL001574</name>
</gene>
<feature type="transmembrane region" description="Helical" evidence="12">
    <location>
        <begin position="223"/>
        <end position="243"/>
    </location>
</feature>
<keyword evidence="5 12" id="KW-0349">Heme</keyword>
<feature type="transmembrane region" description="Helical" evidence="12">
    <location>
        <begin position="53"/>
        <end position="71"/>
    </location>
</feature>
<dbReference type="PATRIC" id="fig|1423772.3.peg.1678"/>
<evidence type="ECO:0000256" key="4">
    <source>
        <dbReference type="ARBA" id="ARBA00022475"/>
    </source>
</evidence>
<dbReference type="GO" id="GO:0019646">
    <property type="term" value="P:aerobic electron transport chain"/>
    <property type="evidence" value="ECO:0007669"/>
    <property type="project" value="InterPro"/>
</dbReference>
<evidence type="ECO:0000256" key="7">
    <source>
        <dbReference type="ARBA" id="ARBA00022723"/>
    </source>
</evidence>
<organism evidence="13 14">
    <name type="scientific">Ligilactobacillus murinus DSM 20452 = NBRC 14221</name>
    <dbReference type="NCBI Taxonomy" id="1423772"/>
    <lineage>
        <taxon>Bacteria</taxon>
        <taxon>Bacillati</taxon>
        <taxon>Bacillota</taxon>
        <taxon>Bacilli</taxon>
        <taxon>Lactobacillales</taxon>
        <taxon>Lactobacillaceae</taxon>
        <taxon>Ligilactobacillus</taxon>
    </lineage>
</organism>
<dbReference type="Proteomes" id="UP000051612">
    <property type="component" value="Unassembled WGS sequence"/>
</dbReference>
<evidence type="ECO:0000256" key="8">
    <source>
        <dbReference type="ARBA" id="ARBA00022982"/>
    </source>
</evidence>
<sequence length="476" mass="54091">MDIVDLARFQFAMTTVFHFFFVPFSIGTAFVVAILETFYVRTKNEAYKKLAKFWGNIFLLSFAVGVVTGLIQEFQFGMNWSDYSRFMGDIFGAPLALEALLSFFIESTFIGLWMFTWDRVKKGMHLFFMWMVCFGTLTSALWILAANSFMQHPVGYAIKGGRAEMVDFFALLKNPQLWFEYGHVILAALTMGGVVLAGLTAFQMLKKDTTKEAKVLYKKSMRLGLWMAMIFSVGTILVGDFQMKYLVTEQPMKFAATEAIYETTEDPAPWTAVGIADTKNHTVKYKVDIPVLLSLLSYNKPSGSVKGMDEINAEMKEKYGTTIDGTKMDYIPPVNTLFWSFRVMAGFGAWIILVSFVGLLMTRKKKETLYKRRWMLWVLALTTFVPFIANTAGWFITEFGRYPWTVYGLFTIQQSVSPNVSVTSLLISNIVYFTLFTTLAIVMIGLVKRQLQNDPTQMQGHGYADKILDPFDKGAF</sequence>
<feature type="transmembrane region" description="Helical" evidence="12">
    <location>
        <begin position="374"/>
        <end position="396"/>
    </location>
</feature>
<dbReference type="GO" id="GO:0020037">
    <property type="term" value="F:heme binding"/>
    <property type="evidence" value="ECO:0007669"/>
    <property type="project" value="TreeGrafter"/>
</dbReference>
<feature type="transmembrane region" description="Helical" evidence="12">
    <location>
        <begin position="20"/>
        <end position="41"/>
    </location>
</feature>
<dbReference type="GO" id="GO:0005886">
    <property type="term" value="C:plasma membrane"/>
    <property type="evidence" value="ECO:0007669"/>
    <property type="project" value="UniProtKB-SubCell"/>
</dbReference>
<comment type="caution">
    <text evidence="13">The sequence shown here is derived from an EMBL/GenBank/DDBJ whole genome shotgun (WGS) entry which is preliminary data.</text>
</comment>
<keyword evidence="8 12" id="KW-0249">Electron transport</keyword>
<dbReference type="PIRSF" id="PIRSF006446">
    <property type="entry name" value="Cyt_quinol_oxidase_1"/>
    <property type="match status" value="1"/>
</dbReference>